<dbReference type="EMBL" id="JAVDXT010000009">
    <property type="protein sequence ID" value="MDR7380429.1"/>
    <property type="molecule type" value="Genomic_DNA"/>
</dbReference>
<name>A0ABU2CGG1_9BURK</name>
<proteinExistence type="predicted"/>
<evidence type="ECO:0000256" key="1">
    <source>
        <dbReference type="SAM" id="Coils"/>
    </source>
</evidence>
<feature type="signal peptide" evidence="2">
    <location>
        <begin position="1"/>
        <end position="25"/>
    </location>
</feature>
<accession>A0ABU2CGG1</accession>
<evidence type="ECO:0000313" key="4">
    <source>
        <dbReference type="Proteomes" id="UP001180487"/>
    </source>
</evidence>
<keyword evidence="2" id="KW-0732">Signal</keyword>
<dbReference type="Pfam" id="PF07996">
    <property type="entry name" value="T4SS"/>
    <property type="match status" value="1"/>
</dbReference>
<keyword evidence="1" id="KW-0175">Coiled coil</keyword>
<keyword evidence="4" id="KW-1185">Reference proteome</keyword>
<dbReference type="InterPro" id="IPR014158">
    <property type="entry name" value="T4SS_VirB5"/>
</dbReference>
<sequence length="235" mass="25194">MKFRKFISGAVVSTLMLFAAMPARAGIPVIDAANLANSIQQVIAWGRQAQDMINQLNQLQQQFQQLQTMTTKLDGIRNLGTILNDPNISAVLPPEMRDATQLLLNPSALATSQANLNQILASFNVIRTGNAGNAGQAAADAMGRMQQILASTQSRSAQLAQLASRVDSTGDAKDSLDMVNRNVLEAASINNQMTQTMAALESARQAAELKRLADNQAYFASVKAAGAQPIRSFSY</sequence>
<comment type="caution">
    <text evidence="3">The sequence shown here is derived from an EMBL/GenBank/DDBJ whole genome shotgun (WGS) entry which is preliminary data.</text>
</comment>
<gene>
    <name evidence="3" type="ORF">J2X19_005136</name>
</gene>
<dbReference type="RefSeq" id="WP_310377245.1">
    <property type="nucleotide sequence ID" value="NZ_JAVDXT010000009.1"/>
</dbReference>
<dbReference type="InterPro" id="IPR023220">
    <property type="entry name" value="T4SS_VirB5-domain"/>
</dbReference>
<feature type="chain" id="PRO_5046589398" evidence="2">
    <location>
        <begin position="26"/>
        <end position="235"/>
    </location>
</feature>
<dbReference type="Gene3D" id="1.20.58.430">
    <property type="entry name" value="Type IV secretion system, VirB5-domain"/>
    <property type="match status" value="1"/>
</dbReference>
<protein>
    <submittedName>
        <fullName evidence="3">Type IV secretion system protein VirB5</fullName>
    </submittedName>
</protein>
<evidence type="ECO:0000313" key="3">
    <source>
        <dbReference type="EMBL" id="MDR7380429.1"/>
    </source>
</evidence>
<dbReference type="SUPFAM" id="SSF101082">
    <property type="entry name" value="Typo IV secretion system protein TraC"/>
    <property type="match status" value="1"/>
</dbReference>
<reference evidence="3 4" key="1">
    <citation type="submission" date="2023-07" db="EMBL/GenBank/DDBJ databases">
        <title>Sorghum-associated microbial communities from plants grown in Nebraska, USA.</title>
        <authorList>
            <person name="Schachtman D."/>
        </authorList>
    </citation>
    <scope>NUCLEOTIDE SEQUENCE [LARGE SCALE GENOMIC DNA]</scope>
    <source>
        <strain evidence="3 4">BE313</strain>
    </source>
</reference>
<feature type="coiled-coil region" evidence="1">
    <location>
        <begin position="42"/>
        <end position="69"/>
    </location>
</feature>
<dbReference type="Proteomes" id="UP001180487">
    <property type="component" value="Unassembled WGS sequence"/>
</dbReference>
<organism evidence="3 4">
    <name type="scientific">Rhodoferax ferrireducens</name>
    <dbReference type="NCBI Taxonomy" id="192843"/>
    <lineage>
        <taxon>Bacteria</taxon>
        <taxon>Pseudomonadati</taxon>
        <taxon>Pseudomonadota</taxon>
        <taxon>Betaproteobacteria</taxon>
        <taxon>Burkholderiales</taxon>
        <taxon>Comamonadaceae</taxon>
        <taxon>Rhodoferax</taxon>
    </lineage>
</organism>
<evidence type="ECO:0000256" key="2">
    <source>
        <dbReference type="SAM" id="SignalP"/>
    </source>
</evidence>